<keyword evidence="1" id="KW-0812">Transmembrane</keyword>
<evidence type="ECO:0000313" key="3">
    <source>
        <dbReference type="Proteomes" id="UP000315947"/>
    </source>
</evidence>
<name>A0ABX5WXD1_9GAMM</name>
<dbReference type="Proteomes" id="UP000315947">
    <property type="component" value="Chromosome"/>
</dbReference>
<evidence type="ECO:0000256" key="1">
    <source>
        <dbReference type="SAM" id="Phobius"/>
    </source>
</evidence>
<keyword evidence="1" id="KW-1133">Transmembrane helix</keyword>
<reference evidence="2 3" key="1">
    <citation type="submission" date="2019-07" db="EMBL/GenBank/DDBJ databases">
        <title>Shewanella sp. YLB-06 whole genomic sequence.</title>
        <authorList>
            <person name="Yu L."/>
        </authorList>
    </citation>
    <scope>NUCLEOTIDE SEQUENCE [LARGE SCALE GENOMIC DNA]</scope>
    <source>
        <strain evidence="2 3">YLB-06</strain>
    </source>
</reference>
<keyword evidence="3" id="KW-1185">Reference proteome</keyword>
<keyword evidence="1" id="KW-0472">Membrane</keyword>
<accession>A0ABX5WXD1</accession>
<proteinExistence type="predicted"/>
<gene>
    <name evidence="2" type="ORF">FM037_05930</name>
</gene>
<dbReference type="RefSeq" id="WP_144045237.1">
    <property type="nucleotide sequence ID" value="NZ_CP041614.1"/>
</dbReference>
<evidence type="ECO:0008006" key="4">
    <source>
        <dbReference type="Google" id="ProtNLM"/>
    </source>
</evidence>
<feature type="transmembrane region" description="Helical" evidence="1">
    <location>
        <begin position="12"/>
        <end position="32"/>
    </location>
</feature>
<evidence type="ECO:0000313" key="2">
    <source>
        <dbReference type="EMBL" id="QDO82852.1"/>
    </source>
</evidence>
<dbReference type="EMBL" id="CP041614">
    <property type="protein sequence ID" value="QDO82852.1"/>
    <property type="molecule type" value="Genomic_DNA"/>
</dbReference>
<sequence length="73" mass="8237">MWFLVVSGGFWWFLVVSGGFWWFLVVSGGLCISRHPKLVSGSSLNTFSVFPVIPKGNTIPSKYLIIQREFKAL</sequence>
<protein>
    <recommendedName>
        <fullName evidence="4">Secreted protein</fullName>
    </recommendedName>
</protein>
<organism evidence="2 3">
    <name type="scientific">Shewanella psychropiezotolerans</name>
    <dbReference type="NCBI Taxonomy" id="2593655"/>
    <lineage>
        <taxon>Bacteria</taxon>
        <taxon>Pseudomonadati</taxon>
        <taxon>Pseudomonadota</taxon>
        <taxon>Gammaproteobacteria</taxon>
        <taxon>Alteromonadales</taxon>
        <taxon>Shewanellaceae</taxon>
        <taxon>Shewanella</taxon>
    </lineage>
</organism>